<dbReference type="InterPro" id="IPR035897">
    <property type="entry name" value="Toll_tir_struct_dom_sf"/>
</dbReference>
<dbReference type="Proteomes" id="UP000240987">
    <property type="component" value="Unassembled WGS sequence"/>
</dbReference>
<comment type="caution">
    <text evidence="2">The sequence shown here is derived from an EMBL/GenBank/DDBJ whole genome shotgun (WGS) entry which is preliminary data.</text>
</comment>
<dbReference type="Gene3D" id="3.40.50.10140">
    <property type="entry name" value="Toll/interleukin-1 receptor homology (TIR) domain"/>
    <property type="match status" value="1"/>
</dbReference>
<dbReference type="InterPro" id="IPR015032">
    <property type="entry name" value="ThsB__TIR-like_domain"/>
</dbReference>
<name>A0A2T3JFK4_9GAMM</name>
<organism evidence="2 3">
    <name type="scientific">Photobacterium frigidiphilum</name>
    <dbReference type="NCBI Taxonomy" id="264736"/>
    <lineage>
        <taxon>Bacteria</taxon>
        <taxon>Pseudomonadati</taxon>
        <taxon>Pseudomonadota</taxon>
        <taxon>Gammaproteobacteria</taxon>
        <taxon>Vibrionales</taxon>
        <taxon>Vibrionaceae</taxon>
        <taxon>Photobacterium</taxon>
    </lineage>
</organism>
<gene>
    <name evidence="2" type="ORF">C9J12_14140</name>
</gene>
<dbReference type="OrthoDB" id="9811746at2"/>
<proteinExistence type="predicted"/>
<keyword evidence="3" id="KW-1185">Reference proteome</keyword>
<dbReference type="RefSeq" id="WP_107243308.1">
    <property type="nucleotide sequence ID" value="NZ_PYMJ01000013.1"/>
</dbReference>
<dbReference type="AlphaFoldDB" id="A0A2T3JFK4"/>
<dbReference type="EMBL" id="PYMJ01000013">
    <property type="protein sequence ID" value="PSU47685.1"/>
    <property type="molecule type" value="Genomic_DNA"/>
</dbReference>
<evidence type="ECO:0000313" key="2">
    <source>
        <dbReference type="EMBL" id="PSU47685.1"/>
    </source>
</evidence>
<evidence type="ECO:0000313" key="3">
    <source>
        <dbReference type="Proteomes" id="UP000240987"/>
    </source>
</evidence>
<dbReference type="Pfam" id="PF08937">
    <property type="entry name" value="ThsB_TIR"/>
    <property type="match status" value="1"/>
</dbReference>
<evidence type="ECO:0000259" key="1">
    <source>
        <dbReference type="Pfam" id="PF08937"/>
    </source>
</evidence>
<feature type="domain" description="Thoeris protein ThsB TIR-like" evidence="1">
    <location>
        <begin position="5"/>
        <end position="112"/>
    </location>
</feature>
<reference evidence="2 3" key="1">
    <citation type="submission" date="2018-01" db="EMBL/GenBank/DDBJ databases">
        <title>Whole genome sequencing of Histamine producing bacteria.</title>
        <authorList>
            <person name="Butler K."/>
        </authorList>
    </citation>
    <scope>NUCLEOTIDE SEQUENCE [LARGE SCALE GENOMIC DNA]</scope>
    <source>
        <strain evidence="2 3">JCM 12947</strain>
    </source>
</reference>
<sequence length="140" mass="16187">MTTVFISHNHQDNHCIEQIKSIRQNPNHPLTFEDRSLAEAICNEHGHTNRRPPSDMRSEPVREVIAKLLGGSHKLLVLVGKDTHSKLWVEWEIGQFKKHNSERNILVMRTPDNIYSGAPKGVQEFELYAWDLNRIAQWAS</sequence>
<protein>
    <recommendedName>
        <fullName evidence="1">Thoeris protein ThsB TIR-like domain-containing protein</fullName>
    </recommendedName>
</protein>
<accession>A0A2T3JFK4</accession>